<evidence type="ECO:0000313" key="7">
    <source>
        <dbReference type="Proteomes" id="UP001214415"/>
    </source>
</evidence>
<feature type="region of interest" description="Disordered" evidence="4">
    <location>
        <begin position="665"/>
        <end position="714"/>
    </location>
</feature>
<name>A0AAF0ECR6_9BASI</name>
<evidence type="ECO:0000313" key="6">
    <source>
        <dbReference type="EMBL" id="WFD22604.1"/>
    </source>
</evidence>
<evidence type="ECO:0000256" key="4">
    <source>
        <dbReference type="SAM" id="MobiDB-lite"/>
    </source>
</evidence>
<protein>
    <submittedName>
        <fullName evidence="6">Splicing factor</fullName>
    </submittedName>
</protein>
<feature type="domain" description="RRM" evidence="5">
    <location>
        <begin position="797"/>
        <end position="874"/>
    </location>
</feature>
<dbReference type="SUPFAM" id="SSF54928">
    <property type="entry name" value="RNA-binding domain, RBD"/>
    <property type="match status" value="2"/>
</dbReference>
<dbReference type="Gene3D" id="3.30.70.330">
    <property type="match status" value="3"/>
</dbReference>
<dbReference type="InterPro" id="IPR012677">
    <property type="entry name" value="Nucleotide-bd_a/b_plait_sf"/>
</dbReference>
<feature type="domain" description="RRM" evidence="5">
    <location>
        <begin position="715"/>
        <end position="796"/>
    </location>
</feature>
<dbReference type="InterPro" id="IPR035979">
    <property type="entry name" value="RBD_domain_sf"/>
</dbReference>
<dbReference type="GO" id="GO:0006396">
    <property type="term" value="P:RNA processing"/>
    <property type="evidence" value="ECO:0007669"/>
    <property type="project" value="InterPro"/>
</dbReference>
<keyword evidence="2 3" id="KW-0694">RNA-binding</keyword>
<dbReference type="Gene3D" id="1.25.40.10">
    <property type="entry name" value="Tetratricopeptide repeat domain"/>
    <property type="match status" value="2"/>
</dbReference>
<dbReference type="InterPro" id="IPR011990">
    <property type="entry name" value="TPR-like_helical_dom_sf"/>
</dbReference>
<dbReference type="PROSITE" id="PS50102">
    <property type="entry name" value="RRM"/>
    <property type="match status" value="3"/>
</dbReference>
<organism evidence="6 7">
    <name type="scientific">Malassezia equina</name>
    <dbReference type="NCBI Taxonomy" id="1381935"/>
    <lineage>
        <taxon>Eukaryota</taxon>
        <taxon>Fungi</taxon>
        <taxon>Dikarya</taxon>
        <taxon>Basidiomycota</taxon>
        <taxon>Ustilaginomycotina</taxon>
        <taxon>Malasseziomycetes</taxon>
        <taxon>Malasseziales</taxon>
        <taxon>Malasseziaceae</taxon>
        <taxon>Malassezia</taxon>
    </lineage>
</organism>
<evidence type="ECO:0000256" key="3">
    <source>
        <dbReference type="PROSITE-ProRule" id="PRU00176"/>
    </source>
</evidence>
<dbReference type="Proteomes" id="UP001214415">
    <property type="component" value="Chromosome 2"/>
</dbReference>
<dbReference type="GO" id="GO:0003723">
    <property type="term" value="F:RNA binding"/>
    <property type="evidence" value="ECO:0007669"/>
    <property type="project" value="UniProtKB-UniRule"/>
</dbReference>
<dbReference type="InterPro" id="IPR000504">
    <property type="entry name" value="RRM_dom"/>
</dbReference>
<gene>
    <name evidence="6" type="primary">PRP24</name>
    <name evidence="6" type="ORF">MEQU1_001276</name>
</gene>
<keyword evidence="1" id="KW-0677">Repeat</keyword>
<dbReference type="SMART" id="SM00360">
    <property type="entry name" value="RRM"/>
    <property type="match status" value="3"/>
</dbReference>
<evidence type="ECO:0000259" key="5">
    <source>
        <dbReference type="PROSITE" id="PS50102"/>
    </source>
</evidence>
<evidence type="ECO:0000256" key="1">
    <source>
        <dbReference type="ARBA" id="ARBA00022737"/>
    </source>
</evidence>
<dbReference type="EMBL" id="CP119901">
    <property type="protein sequence ID" value="WFD22604.1"/>
    <property type="molecule type" value="Genomic_DNA"/>
</dbReference>
<evidence type="ECO:0000256" key="2">
    <source>
        <dbReference type="ARBA" id="ARBA00022884"/>
    </source>
</evidence>
<keyword evidence="7" id="KW-1185">Reference proteome</keyword>
<dbReference type="SMART" id="SM00386">
    <property type="entry name" value="HAT"/>
    <property type="match status" value="4"/>
</dbReference>
<dbReference type="SUPFAM" id="SSF48452">
    <property type="entry name" value="TPR-like"/>
    <property type="match status" value="1"/>
</dbReference>
<feature type="compositionally biased region" description="Basic and acidic residues" evidence="4">
    <location>
        <begin position="685"/>
        <end position="714"/>
    </location>
</feature>
<dbReference type="AlphaFoldDB" id="A0AAF0ECR6"/>
<feature type="region of interest" description="Disordered" evidence="4">
    <location>
        <begin position="1096"/>
        <end position="1116"/>
    </location>
</feature>
<proteinExistence type="predicted"/>
<dbReference type="InterPro" id="IPR003107">
    <property type="entry name" value="HAT"/>
</dbReference>
<sequence length="1116" mass="124628">MDAMETDTPVHAVPNAASSLDPWDYNDKVRSVQAAMLAGDEEARAAQVPALLQAYAAKAAVMALSPTEWHIYLSTAHTHMGTEAWLDLHAQSTQDTFDMSLFVRYASLVLRLQEAHRGLTYELDTETPIMHASGAPWQLSELAEQWTGLPGPRLFDNGMYEKGCLNPDASALSVETVRTLLRELYGRCAWHATESQVVWRMYLTFEMAHAADEATELLHQLYVARLQVPHQQLATTFEQFSSFVSANMPADAYENVMAAANRHYAESMRLWEEREAWEEGVARPHATLQEHWSPYLAWQSHRVKQLRVAKDKSHLGTEEEWASMLYRRALRCFGMYPLARSAKDEQQFASVPPTPDVEKRWRNKFASKSMQRERERMRKDAREAARLAEGLWLDYAALLNTPKVEATVLLRVCADATRAVPPSGRLWALYLRMLVRFQRPAAQVQSLNDMVIASGSVRAVGGGHALWPLLLAYIDCVRTQMTLEMATEHHLPPDQIVLVSDLDRFMRLWELMVQATASMAALPEDEQDPHLTLEKYAVDWIERAARAIVASAGMPPGGAENPAAGLLELADDIWTRALKQHAHNVYVYVEAALFYKRHDNDKRARQIFKAGLAKQGLENKLVLLQAYVQFEHERGSPAEVELAETKLKAENDRAWRQWFQYQSQAQASMPEPQPMDTDVCASSEVPKRKADEEVPMEKKRAEADEPAPSRDREFSSVMVSGLPVHATEADVRTFFRDCGTVFSLIGPREVAATDEDGQPTSAALVEFTDRDGANAARTRDWKKVHGTQVHVTLSYLCTLYVTNFPPDASDEAVRARFAPYGPIFDVRWPSRKFQQSRRFCYVQFSTETAAQAALVEHGAHWHGEHALQVLLSNPQHKKQRSDAHANEKELYMTGLPRSATVDDVRQFFAPHGEVADVRLPTRPDGKSRGIAFIQFHNALDARRAMQATNSTKFHGRLVAVTLAEAGRSSRPPRPNGHPDDWRARSIHVAGLPADAQEALIQQALESVLGPQSVRRVFWTPGRTPGPDGTCDSIVELADTELAGKAVLAAQASYAGAPLTISAHVQPATTPAAPAFVPRGANAARGRRALGFARVHTAPSSDTAPKNQDAFRDMLRK</sequence>
<dbReference type="Pfam" id="PF00076">
    <property type="entry name" value="RRM_1"/>
    <property type="match status" value="3"/>
</dbReference>
<dbReference type="PANTHER" id="PTHR10352">
    <property type="entry name" value="EUKARYOTIC TRANSLATION INITIATION FACTOR 3 SUBUNIT G"/>
    <property type="match status" value="1"/>
</dbReference>
<accession>A0AAF0ECR6</accession>
<reference evidence="6" key="1">
    <citation type="submission" date="2023-03" db="EMBL/GenBank/DDBJ databases">
        <title>Mating type loci evolution in Malassezia.</title>
        <authorList>
            <person name="Coelho M.A."/>
        </authorList>
    </citation>
    <scope>NUCLEOTIDE SEQUENCE</scope>
    <source>
        <strain evidence="6">CBS 12830</strain>
    </source>
</reference>
<feature type="domain" description="RRM" evidence="5">
    <location>
        <begin position="888"/>
        <end position="965"/>
    </location>
</feature>